<organism evidence="4 5">
    <name type="scientific">Reyranella soli</name>
    <dbReference type="NCBI Taxonomy" id="1230389"/>
    <lineage>
        <taxon>Bacteria</taxon>
        <taxon>Pseudomonadati</taxon>
        <taxon>Pseudomonadota</taxon>
        <taxon>Alphaproteobacteria</taxon>
        <taxon>Hyphomicrobiales</taxon>
        <taxon>Reyranellaceae</taxon>
        <taxon>Reyranella</taxon>
    </lineage>
</organism>
<dbReference type="RefSeq" id="WP_147147283.1">
    <property type="nucleotide sequence ID" value="NZ_BKAJ01000021.1"/>
</dbReference>
<evidence type="ECO:0000313" key="5">
    <source>
        <dbReference type="Proteomes" id="UP000321058"/>
    </source>
</evidence>
<feature type="signal peptide" evidence="3">
    <location>
        <begin position="1"/>
        <end position="32"/>
    </location>
</feature>
<dbReference type="GO" id="GO:0030288">
    <property type="term" value="C:outer membrane-bounded periplasmic space"/>
    <property type="evidence" value="ECO:0007669"/>
    <property type="project" value="TreeGrafter"/>
</dbReference>
<dbReference type="GO" id="GO:0030976">
    <property type="term" value="F:thiamine pyrophosphate binding"/>
    <property type="evidence" value="ECO:0007669"/>
    <property type="project" value="TreeGrafter"/>
</dbReference>
<evidence type="ECO:0000256" key="3">
    <source>
        <dbReference type="SAM" id="SignalP"/>
    </source>
</evidence>
<dbReference type="PANTHER" id="PTHR30006:SF2">
    <property type="entry name" value="ABC TRANSPORTER SUBSTRATE-BINDING PROTEIN"/>
    <property type="match status" value="1"/>
</dbReference>
<keyword evidence="1 3" id="KW-0732">Signal</keyword>
<dbReference type="GO" id="GO:0030975">
    <property type="term" value="F:thiamine binding"/>
    <property type="evidence" value="ECO:0007669"/>
    <property type="project" value="TreeGrafter"/>
</dbReference>
<keyword evidence="5" id="KW-1185">Reference proteome</keyword>
<reference evidence="4 5" key="1">
    <citation type="submission" date="2019-07" db="EMBL/GenBank/DDBJ databases">
        <title>Whole genome shotgun sequence of Reyranella soli NBRC 108950.</title>
        <authorList>
            <person name="Hosoyama A."/>
            <person name="Uohara A."/>
            <person name="Ohji S."/>
            <person name="Ichikawa N."/>
        </authorList>
    </citation>
    <scope>NUCLEOTIDE SEQUENCE [LARGE SCALE GENOMIC DNA]</scope>
    <source>
        <strain evidence="4 5">NBRC 108950</strain>
    </source>
</reference>
<keyword evidence="2" id="KW-0574">Periplasm</keyword>
<dbReference type="GO" id="GO:0015888">
    <property type="term" value="P:thiamine transport"/>
    <property type="evidence" value="ECO:0007669"/>
    <property type="project" value="TreeGrafter"/>
</dbReference>
<evidence type="ECO:0000256" key="2">
    <source>
        <dbReference type="ARBA" id="ARBA00022764"/>
    </source>
</evidence>
<dbReference type="PANTHER" id="PTHR30006">
    <property type="entry name" value="THIAMINE-BINDING PERIPLASMIC PROTEIN-RELATED"/>
    <property type="match status" value="1"/>
</dbReference>
<dbReference type="SUPFAM" id="SSF53850">
    <property type="entry name" value="Periplasmic binding protein-like II"/>
    <property type="match status" value="1"/>
</dbReference>
<gene>
    <name evidence="4" type="ORF">RSO01_12410</name>
</gene>
<feature type="chain" id="PRO_5021895696" evidence="3">
    <location>
        <begin position="33"/>
        <end position="355"/>
    </location>
</feature>
<dbReference type="AlphaFoldDB" id="A0A512N542"/>
<dbReference type="Proteomes" id="UP000321058">
    <property type="component" value="Unassembled WGS sequence"/>
</dbReference>
<protein>
    <submittedName>
        <fullName evidence="4">ABC transporter substrate-binding protein</fullName>
    </submittedName>
</protein>
<dbReference type="EMBL" id="BKAJ01000021">
    <property type="protein sequence ID" value="GEP54075.1"/>
    <property type="molecule type" value="Genomic_DNA"/>
</dbReference>
<sequence length="355" mass="37768">MGMGQSMKRAVGLLCSGAAVLAASLVSPSAKAQSDVVLACFGGSVQQTYERYIIPSFEKKTGLRVRYIAGISTHFVAQLQAQQAKPEYDLVCMDDGPQSIAAARGVLEPITTAAVPNFADTIPGARGAGNSGVGYGLLAMGLVYSPAALKKANVEPPKGWNDLADRRFKGLIGMPSIGTTPGLFALLMLAQSNGGGVDNIDPGFAKLKAAAPNIAEFSASSEMSKQLQQGDIAVSVWTNSETARFIKRTSFPLEFVYPVEGSPIVMPMLNLVKNSPNPKGGAALMDHILSEDIQMVLVRESRVGPVNAKVKLPPELAEGITYGDAAISKLVKPDWAVINKHRAAWTDRWNREIER</sequence>
<proteinExistence type="predicted"/>
<name>A0A512N542_9HYPH</name>
<evidence type="ECO:0000256" key="1">
    <source>
        <dbReference type="ARBA" id="ARBA00022729"/>
    </source>
</evidence>
<dbReference type="OrthoDB" id="6529964at2"/>
<dbReference type="Pfam" id="PF13416">
    <property type="entry name" value="SBP_bac_8"/>
    <property type="match status" value="1"/>
</dbReference>
<dbReference type="Gene3D" id="3.40.190.10">
    <property type="entry name" value="Periplasmic binding protein-like II"/>
    <property type="match status" value="2"/>
</dbReference>
<comment type="caution">
    <text evidence="4">The sequence shown here is derived from an EMBL/GenBank/DDBJ whole genome shotgun (WGS) entry which is preliminary data.</text>
</comment>
<accession>A0A512N542</accession>
<evidence type="ECO:0000313" key="4">
    <source>
        <dbReference type="EMBL" id="GEP54075.1"/>
    </source>
</evidence>
<dbReference type="InterPro" id="IPR006059">
    <property type="entry name" value="SBP"/>
</dbReference>